<dbReference type="EC" id="2.1.1.178" evidence="6"/>
<sequence>MPMNQSATVSFPAEYLALITPYIPEHSSLQDFTRISSTPLRKSIRVNTLKISVEEFKQLAEQLNWQLTPIPWCASGFWLERPTEQEKLALGSTAAHFAGLFYIQEASSMMPPEALSCGANLSGKLLLDMASAPGSKSTQLAAIMNNSGVLIANELSSSRIKVLNANIQRCGLTNTAMTHFNADVFGEWLPEIFDFVQLDAPCSGEGAIRKDPLAFKNWSLSSTNQIASLQKNLIKSAFLALKPGGEMIYSTCTLNPLENQQVCLWLQQQFPDAVEFINLKNLFNGAEKAVTEHGFLHVWPQIFDSEGFFVAKIRKTAAVPFEFKGKEQTNFPFTPATKKQFNLVEQYLDNQFGWQLPASHKLYVRDNEYWLFPQAFIPLIGKMRFQRIGVKLAELFKFGFKITHEAVMSFSDDFTKNLIEITDEQVSELYAGKDLKSSLNRNSGEMVAMYHSAPVALLKGLKGKLKNNLPRELIR</sequence>
<feature type="active site" description="Nucleophile" evidence="6 7">
    <location>
        <position position="252"/>
    </location>
</feature>
<comment type="subcellular location">
    <subcellularLocation>
        <location evidence="6">Cytoplasm</location>
    </subcellularLocation>
</comment>
<feature type="domain" description="SAM-dependent MTase RsmB/NOP-type" evidence="8">
    <location>
        <begin position="32"/>
        <end position="316"/>
    </location>
</feature>
<dbReference type="Gene3D" id="3.10.450.720">
    <property type="match status" value="1"/>
</dbReference>
<dbReference type="InterPro" id="IPR023545">
    <property type="entry name" value="rRNA_ssu_MeTfrase_F"/>
</dbReference>
<gene>
    <name evidence="6 9" type="primary">rsmF</name>
    <name evidence="9" type="ORF">H8B19_16540</name>
</gene>
<evidence type="ECO:0000256" key="4">
    <source>
        <dbReference type="ARBA" id="ARBA00022691"/>
    </source>
</evidence>
<keyword evidence="4 6" id="KW-0949">S-adenosyl-L-methionine</keyword>
<dbReference type="Pfam" id="PF17125">
    <property type="entry name" value="Methyltr_RsmF_N"/>
    <property type="match status" value="1"/>
</dbReference>
<dbReference type="GO" id="GO:0003723">
    <property type="term" value="F:RNA binding"/>
    <property type="evidence" value="ECO:0007669"/>
    <property type="project" value="UniProtKB-UniRule"/>
</dbReference>
<evidence type="ECO:0000313" key="10">
    <source>
        <dbReference type="Proteomes" id="UP000601768"/>
    </source>
</evidence>
<comment type="caution">
    <text evidence="9">The sequence shown here is derived from an EMBL/GenBank/DDBJ whole genome shotgun (WGS) entry which is preliminary data.</text>
</comment>
<dbReference type="Proteomes" id="UP000601768">
    <property type="component" value="Unassembled WGS sequence"/>
</dbReference>
<feature type="binding site" evidence="6 7">
    <location>
        <position position="199"/>
    </location>
    <ligand>
        <name>S-adenosyl-L-methionine</name>
        <dbReference type="ChEBI" id="CHEBI:59789"/>
    </ligand>
</feature>
<comment type="function">
    <text evidence="6">Specifically methylates the cytosine at position 1407 (m5C1407) of 16S rRNA.</text>
</comment>
<comment type="caution">
    <text evidence="6 7">Lacks conserved residue(s) required for the propagation of feature annotation.</text>
</comment>
<dbReference type="InterPro" id="IPR031341">
    <property type="entry name" value="Methyltr_RsmF_N"/>
</dbReference>
<keyword evidence="1 6" id="KW-0963">Cytoplasm</keyword>
<dbReference type="SUPFAM" id="SSF53335">
    <property type="entry name" value="S-adenosyl-L-methionine-dependent methyltransferases"/>
    <property type="match status" value="1"/>
</dbReference>
<dbReference type="InterPro" id="IPR029063">
    <property type="entry name" value="SAM-dependent_MTases_sf"/>
</dbReference>
<evidence type="ECO:0000313" key="9">
    <source>
        <dbReference type="EMBL" id="MBC3767488.1"/>
    </source>
</evidence>
<comment type="catalytic activity">
    <reaction evidence="6">
        <text>cytidine(1407) in 16S rRNA + S-adenosyl-L-methionine = 5-methylcytidine(1407) in 16S rRNA + S-adenosyl-L-homocysteine + H(+)</text>
        <dbReference type="Rhea" id="RHEA:42756"/>
        <dbReference type="Rhea" id="RHEA-COMP:10223"/>
        <dbReference type="Rhea" id="RHEA-COMP:10224"/>
        <dbReference type="ChEBI" id="CHEBI:15378"/>
        <dbReference type="ChEBI" id="CHEBI:57856"/>
        <dbReference type="ChEBI" id="CHEBI:59789"/>
        <dbReference type="ChEBI" id="CHEBI:74483"/>
        <dbReference type="ChEBI" id="CHEBI:82748"/>
        <dbReference type="EC" id="2.1.1.178"/>
    </reaction>
</comment>
<reference evidence="9" key="1">
    <citation type="journal article" date="2018" name="Int. J. Syst. Evol. Microbiol.">
        <title>Neptunicella marina gen. nov., sp. nov., isolated from surface seawater.</title>
        <authorList>
            <person name="Liu X."/>
            <person name="Lai Q."/>
            <person name="Du Y."/>
            <person name="Zhang X."/>
            <person name="Liu Z."/>
            <person name="Sun F."/>
            <person name="Shao Z."/>
        </authorList>
    </citation>
    <scope>NUCLEOTIDE SEQUENCE</scope>
    <source>
        <strain evidence="9">S27-2</strain>
    </source>
</reference>
<proteinExistence type="inferred from homology"/>
<dbReference type="GO" id="GO:0005737">
    <property type="term" value="C:cytoplasm"/>
    <property type="evidence" value="ECO:0007669"/>
    <property type="project" value="UniProtKB-SubCell"/>
</dbReference>
<dbReference type="NCBIfam" id="TIGR00446">
    <property type="entry name" value="nop2p"/>
    <property type="match status" value="1"/>
</dbReference>
<dbReference type="InterPro" id="IPR048457">
    <property type="entry name" value="YebU_pre-PUA_dom"/>
</dbReference>
<dbReference type="Pfam" id="PF21150">
    <property type="entry name" value="YebU_pre-PUA_dom"/>
    <property type="match status" value="1"/>
</dbReference>
<dbReference type="PROSITE" id="PS51686">
    <property type="entry name" value="SAM_MT_RSMB_NOP"/>
    <property type="match status" value="1"/>
</dbReference>
<reference evidence="9" key="2">
    <citation type="submission" date="2020-08" db="EMBL/GenBank/DDBJ databases">
        <authorList>
            <person name="Lai Q."/>
        </authorList>
    </citation>
    <scope>NUCLEOTIDE SEQUENCE</scope>
    <source>
        <strain evidence="9">S27-2</strain>
    </source>
</reference>
<evidence type="ECO:0000259" key="8">
    <source>
        <dbReference type="PROSITE" id="PS51686"/>
    </source>
</evidence>
<evidence type="ECO:0000256" key="3">
    <source>
        <dbReference type="ARBA" id="ARBA00022679"/>
    </source>
</evidence>
<comment type="similarity">
    <text evidence="6 7">Belongs to the class I-like SAM-binding methyltransferase superfamily. RsmB/NOP family.</text>
</comment>
<evidence type="ECO:0000256" key="1">
    <source>
        <dbReference type="ARBA" id="ARBA00022490"/>
    </source>
</evidence>
<dbReference type="PANTHER" id="PTHR22807">
    <property type="entry name" value="NOP2 YEAST -RELATED NOL1/NOP2/FMU SUN DOMAIN-CONTAINING"/>
    <property type="match status" value="1"/>
</dbReference>
<name>A0A8J6IZP6_9ALTE</name>
<dbReference type="GO" id="GO:0009383">
    <property type="term" value="F:rRNA (cytosine-C5-)-methyltransferase activity"/>
    <property type="evidence" value="ECO:0007669"/>
    <property type="project" value="TreeGrafter"/>
</dbReference>
<evidence type="ECO:0000256" key="7">
    <source>
        <dbReference type="PROSITE-ProRule" id="PRU01023"/>
    </source>
</evidence>
<keyword evidence="3 6" id="KW-0808">Transferase</keyword>
<dbReference type="GO" id="GO:0070475">
    <property type="term" value="P:rRNA base methylation"/>
    <property type="evidence" value="ECO:0007669"/>
    <property type="project" value="TreeGrafter"/>
</dbReference>
<dbReference type="InterPro" id="IPR001678">
    <property type="entry name" value="MeTrfase_RsmB-F_NOP2_dom"/>
</dbReference>
<dbReference type="InterPro" id="IPR023267">
    <property type="entry name" value="RCMT"/>
</dbReference>
<dbReference type="Pfam" id="PF01189">
    <property type="entry name" value="Methyltr_RsmB-F"/>
    <property type="match status" value="1"/>
</dbReference>
<dbReference type="AlphaFoldDB" id="A0A8J6IZP6"/>
<dbReference type="InterPro" id="IPR011023">
    <property type="entry name" value="Nop2p"/>
</dbReference>
<dbReference type="NCBIfam" id="NF008898">
    <property type="entry name" value="PRK11933.1"/>
    <property type="match status" value="1"/>
</dbReference>
<evidence type="ECO:0000256" key="5">
    <source>
        <dbReference type="ARBA" id="ARBA00022884"/>
    </source>
</evidence>
<dbReference type="PANTHER" id="PTHR22807:SF30">
    <property type="entry name" value="28S RRNA (CYTOSINE(4447)-C(5))-METHYLTRANSFERASE-RELATED"/>
    <property type="match status" value="1"/>
</dbReference>
<feature type="binding site" evidence="6 7">
    <location>
        <begin position="130"/>
        <end position="136"/>
    </location>
    <ligand>
        <name>S-adenosyl-L-methionine</name>
        <dbReference type="ChEBI" id="CHEBI:59789"/>
    </ligand>
</feature>
<keyword evidence="2 6" id="KW-0489">Methyltransferase</keyword>
<organism evidence="9 10">
    <name type="scientific">Neptunicella marina</name>
    <dbReference type="NCBI Taxonomy" id="2125989"/>
    <lineage>
        <taxon>Bacteria</taxon>
        <taxon>Pseudomonadati</taxon>
        <taxon>Pseudomonadota</taxon>
        <taxon>Gammaproteobacteria</taxon>
        <taxon>Alteromonadales</taxon>
        <taxon>Alteromonadaceae</taxon>
        <taxon>Neptunicella</taxon>
    </lineage>
</organism>
<keyword evidence="10" id="KW-1185">Reference proteome</keyword>
<keyword evidence="5 6" id="KW-0694">RNA-binding</keyword>
<dbReference type="HAMAP" id="MF_01579">
    <property type="entry name" value="16SrRNA_methyltr_F"/>
    <property type="match status" value="1"/>
</dbReference>
<evidence type="ECO:0000256" key="6">
    <source>
        <dbReference type="HAMAP-Rule" id="MF_01579"/>
    </source>
</evidence>
<feature type="binding site" evidence="6 7">
    <location>
        <position position="154"/>
    </location>
    <ligand>
        <name>S-adenosyl-L-methionine</name>
        <dbReference type="ChEBI" id="CHEBI:59789"/>
    </ligand>
</feature>
<dbReference type="EMBL" id="JACNEP010000019">
    <property type="protein sequence ID" value="MBC3767488.1"/>
    <property type="molecule type" value="Genomic_DNA"/>
</dbReference>
<protein>
    <recommendedName>
        <fullName evidence="6">Ribosomal RNA small subunit methyltransferase F</fullName>
        <ecNumber evidence="6">2.1.1.178</ecNumber>
    </recommendedName>
    <alternativeName>
        <fullName evidence="6">16S rRNA m5C1407 methyltransferase</fullName>
    </alternativeName>
    <alternativeName>
        <fullName evidence="6">rRNA (cytosine-C(5)-)-methyltransferase RsmF</fullName>
    </alternativeName>
</protein>
<evidence type="ECO:0000256" key="2">
    <source>
        <dbReference type="ARBA" id="ARBA00022603"/>
    </source>
</evidence>
<dbReference type="PRINTS" id="PR02008">
    <property type="entry name" value="RCMTFAMILY"/>
</dbReference>
<dbReference type="Gene3D" id="3.40.50.150">
    <property type="entry name" value="Vaccinia Virus protein VP39"/>
    <property type="match status" value="1"/>
</dbReference>
<dbReference type="InterPro" id="IPR049560">
    <property type="entry name" value="MeTrfase_RsmB-F_NOP2_cat"/>
</dbReference>
<accession>A0A8J6IZP6</accession>
<keyword evidence="6" id="KW-0698">rRNA processing</keyword>